<dbReference type="EMBL" id="JNCA01000019">
    <property type="protein sequence ID" value="KDN54741.1"/>
    <property type="molecule type" value="Genomic_DNA"/>
</dbReference>
<protein>
    <submittedName>
        <fullName evidence="1">Uncharacterized protein</fullName>
    </submittedName>
</protein>
<proteinExistence type="predicted"/>
<dbReference type="PATRIC" id="fig|1492738.3.peg.2112"/>
<keyword evidence="2" id="KW-1185">Reference proteome</keyword>
<organism evidence="1 2">
    <name type="scientific">Flavobacterium seoulense</name>
    <dbReference type="NCBI Taxonomy" id="1492738"/>
    <lineage>
        <taxon>Bacteria</taxon>
        <taxon>Pseudomonadati</taxon>
        <taxon>Bacteroidota</taxon>
        <taxon>Flavobacteriia</taxon>
        <taxon>Flavobacteriales</taxon>
        <taxon>Flavobacteriaceae</taxon>
        <taxon>Flavobacterium</taxon>
    </lineage>
</organism>
<dbReference type="STRING" id="1492738.FEM21_21230"/>
<name>A0A066WLK4_9FLAO</name>
<evidence type="ECO:0000313" key="2">
    <source>
        <dbReference type="Proteomes" id="UP000027064"/>
    </source>
</evidence>
<dbReference type="AlphaFoldDB" id="A0A066WLK4"/>
<reference evidence="1 2" key="1">
    <citation type="submission" date="2014-05" db="EMBL/GenBank/DDBJ databases">
        <title>Genome Sequence of Flavobacterium sp. EM1321.</title>
        <authorList>
            <person name="Shin S.-K."/>
            <person name="Yi H."/>
        </authorList>
    </citation>
    <scope>NUCLEOTIDE SEQUENCE [LARGE SCALE GENOMIC DNA]</scope>
    <source>
        <strain evidence="1 2">EM1321</strain>
    </source>
</reference>
<dbReference type="Proteomes" id="UP000027064">
    <property type="component" value="Unassembled WGS sequence"/>
</dbReference>
<gene>
    <name evidence="1" type="ORF">FEM21_21230</name>
</gene>
<comment type="caution">
    <text evidence="1">The sequence shown here is derived from an EMBL/GenBank/DDBJ whole genome shotgun (WGS) entry which is preliminary data.</text>
</comment>
<evidence type="ECO:0000313" key="1">
    <source>
        <dbReference type="EMBL" id="KDN54741.1"/>
    </source>
</evidence>
<accession>A0A066WLK4</accession>
<sequence length="51" mass="6093">MTYYSPLHKIKKHKIIVKMNTQYAKIGKTYPKPTPANKKDDPWKKYQELLS</sequence>